<evidence type="ECO:0000256" key="1">
    <source>
        <dbReference type="SAM" id="Phobius"/>
    </source>
</evidence>
<dbReference type="Pfam" id="PF05949">
    <property type="entry name" value="DUF881"/>
    <property type="match status" value="1"/>
</dbReference>
<dbReference type="AlphaFoldDB" id="A0A6J6PMU1"/>
<sequence length="264" mass="28467">MPLDDVHSILEEITANAMEPDYKNHRPRRIAISMRHRVIAATGLVVVGFLVASTIQLGVKNRARQTDVVKATKIGLLEQIQRADTRRGRLIDEVSTLSAGIDRLQRLNLRLSSRGVALAKDIDRALTYSGDRAVTGPGVVIRLDAKSAKNPVLDVDLQAISNGLWGAGAEAIAISGVRLNALSAIRHAGDAVLVDYRPVTSPYEISVVGDALRMRAELKDGQLGRLLLQLKKDYGISASVTPKRSVSIAGHSSTSLRYASRVPA</sequence>
<dbReference type="PANTHER" id="PTHR37313">
    <property type="entry name" value="UPF0749 PROTEIN RV1825"/>
    <property type="match status" value="1"/>
</dbReference>
<dbReference type="Gene3D" id="3.30.70.1880">
    <property type="entry name" value="Protein of unknown function DUF881"/>
    <property type="match status" value="1"/>
</dbReference>
<keyword evidence="1" id="KW-1133">Transmembrane helix</keyword>
<dbReference type="GO" id="GO:0005886">
    <property type="term" value="C:plasma membrane"/>
    <property type="evidence" value="ECO:0007669"/>
    <property type="project" value="TreeGrafter"/>
</dbReference>
<protein>
    <submittedName>
        <fullName evidence="3">Unannotated protein</fullName>
    </submittedName>
</protein>
<dbReference type="InterPro" id="IPR010273">
    <property type="entry name" value="DUF881"/>
</dbReference>
<feature type="transmembrane region" description="Helical" evidence="1">
    <location>
        <begin position="38"/>
        <end position="59"/>
    </location>
</feature>
<gene>
    <name evidence="2" type="ORF">UFOPK2342_00730</name>
    <name evidence="3" type="ORF">UFOPK2423_00965</name>
    <name evidence="4" type="ORF">UFOPK3266_01565</name>
</gene>
<keyword evidence="1" id="KW-0812">Transmembrane</keyword>
<dbReference type="EMBL" id="CAEZXN010000020">
    <property type="protein sequence ID" value="CAB4697524.1"/>
    <property type="molecule type" value="Genomic_DNA"/>
</dbReference>
<reference evidence="3" key="1">
    <citation type="submission" date="2020-05" db="EMBL/GenBank/DDBJ databases">
        <authorList>
            <person name="Chiriac C."/>
            <person name="Salcher M."/>
            <person name="Ghai R."/>
            <person name="Kavagutti S V."/>
        </authorList>
    </citation>
    <scope>NUCLEOTIDE SEQUENCE</scope>
</reference>
<name>A0A6J6PMU1_9ZZZZ</name>
<evidence type="ECO:0000313" key="2">
    <source>
        <dbReference type="EMBL" id="CAB4675256.1"/>
    </source>
</evidence>
<keyword evidence="1" id="KW-0472">Membrane</keyword>
<dbReference type="PANTHER" id="PTHR37313:SF1">
    <property type="entry name" value="UPF0749 PROTEIN RV1823"/>
    <property type="match status" value="1"/>
</dbReference>
<dbReference type="EMBL" id="CAFBAA010000058">
    <property type="protein sequence ID" value="CAB4845362.1"/>
    <property type="molecule type" value="Genomic_DNA"/>
</dbReference>
<dbReference type="EMBL" id="CAEZXB010000010">
    <property type="protein sequence ID" value="CAB4675256.1"/>
    <property type="molecule type" value="Genomic_DNA"/>
</dbReference>
<evidence type="ECO:0000313" key="4">
    <source>
        <dbReference type="EMBL" id="CAB4845362.1"/>
    </source>
</evidence>
<proteinExistence type="predicted"/>
<accession>A0A6J6PMU1</accession>
<organism evidence="3">
    <name type="scientific">freshwater metagenome</name>
    <dbReference type="NCBI Taxonomy" id="449393"/>
    <lineage>
        <taxon>unclassified sequences</taxon>
        <taxon>metagenomes</taxon>
        <taxon>ecological metagenomes</taxon>
    </lineage>
</organism>
<evidence type="ECO:0000313" key="3">
    <source>
        <dbReference type="EMBL" id="CAB4697524.1"/>
    </source>
</evidence>